<feature type="transmembrane region" description="Helical" evidence="9">
    <location>
        <begin position="329"/>
        <end position="351"/>
    </location>
</feature>
<feature type="transmembrane region" description="Helical" evidence="9">
    <location>
        <begin position="124"/>
        <end position="146"/>
    </location>
</feature>
<keyword evidence="11" id="KW-1185">Reference proteome</keyword>
<feature type="transmembrane region" description="Helical" evidence="9">
    <location>
        <begin position="152"/>
        <end position="174"/>
    </location>
</feature>
<evidence type="ECO:0000256" key="4">
    <source>
        <dbReference type="ARBA" id="ARBA00022475"/>
    </source>
</evidence>
<evidence type="ECO:0000256" key="1">
    <source>
        <dbReference type="ARBA" id="ARBA00004651"/>
    </source>
</evidence>
<keyword evidence="3" id="KW-0813">Transport</keyword>
<keyword evidence="5 9" id="KW-0812">Transmembrane</keyword>
<dbReference type="EMBL" id="JBHSNS010000002">
    <property type="protein sequence ID" value="MFC5728857.1"/>
    <property type="molecule type" value="Genomic_DNA"/>
</dbReference>
<comment type="subcellular location">
    <subcellularLocation>
        <location evidence="1">Cell membrane</location>
        <topology evidence="1">Multi-pass membrane protein</topology>
    </subcellularLocation>
</comment>
<feature type="compositionally biased region" description="Basic and acidic residues" evidence="8">
    <location>
        <begin position="38"/>
        <end position="52"/>
    </location>
</feature>
<evidence type="ECO:0000313" key="10">
    <source>
        <dbReference type="EMBL" id="MFC5728857.1"/>
    </source>
</evidence>
<sequence length="482" mass="50922">MTSDGPEVPDSTIDPEERPEPAPEPQPAPEPESEPESESERGVDPDAADHAPPRRRRRLRLRGDHGDHGGHEDETPEERAERERDETLLRRFAQQWALVREERRSEPMPVATGPSNFRRAEVPFGLDLAAGWAWRLLIIAAAAWLLMKLVGFFAIVTVPLAVALLISALASPFVRGLVRAGFPKGLAALLVVISGFVVVGALLTFAGQQVAAGANDLAESTVQGLQQIRDWLRDGPLNASDSQINDYIKSTQDMISERSQNGAVLGQVTAFGSAVTHVIAGFFIALFATYFFLADGERIWSWVVRLSPRAARERVDSSGRVAWISLTQFVRATVLVALVDAVGIAVGAAILNVPFVLAIGVLVFLGAFMPMVGATVAGSVAILVALVDQGPVTALLMLAVVIGVQQLEGHVLQPFLLGRLVSLHPLGVIIAIAGGVLVAGIAGALVAVPLAAAANAVVLHLAEMAEPPAPAGADGSEEAQPA</sequence>
<accession>A0ABW0ZFM9</accession>
<evidence type="ECO:0000256" key="7">
    <source>
        <dbReference type="ARBA" id="ARBA00023136"/>
    </source>
</evidence>
<feature type="compositionally biased region" description="Basic and acidic residues" evidence="8">
    <location>
        <begin position="61"/>
        <end position="85"/>
    </location>
</feature>
<feature type="transmembrane region" description="Helical" evidence="9">
    <location>
        <begin position="274"/>
        <end position="293"/>
    </location>
</feature>
<keyword evidence="6 9" id="KW-1133">Transmembrane helix</keyword>
<dbReference type="Pfam" id="PF01594">
    <property type="entry name" value="AI-2E_transport"/>
    <property type="match status" value="1"/>
</dbReference>
<feature type="region of interest" description="Disordered" evidence="8">
    <location>
        <begin position="1"/>
        <end position="85"/>
    </location>
</feature>
<dbReference type="PANTHER" id="PTHR21716">
    <property type="entry name" value="TRANSMEMBRANE PROTEIN"/>
    <property type="match status" value="1"/>
</dbReference>
<evidence type="ECO:0000256" key="2">
    <source>
        <dbReference type="ARBA" id="ARBA00009773"/>
    </source>
</evidence>
<dbReference type="InterPro" id="IPR002549">
    <property type="entry name" value="AI-2E-like"/>
</dbReference>
<name>A0ABW0ZFM9_9ACTN</name>
<reference evidence="11" key="1">
    <citation type="journal article" date="2019" name="Int. J. Syst. Evol. Microbiol.">
        <title>The Global Catalogue of Microorganisms (GCM) 10K type strain sequencing project: providing services to taxonomists for standard genome sequencing and annotation.</title>
        <authorList>
            <consortium name="The Broad Institute Genomics Platform"/>
            <consortium name="The Broad Institute Genome Sequencing Center for Infectious Disease"/>
            <person name="Wu L."/>
            <person name="Ma J."/>
        </authorList>
    </citation>
    <scope>NUCLEOTIDE SEQUENCE [LARGE SCALE GENOMIC DNA]</scope>
    <source>
        <strain evidence="11">YIM 94188</strain>
    </source>
</reference>
<gene>
    <name evidence="10" type="ORF">ACFPQB_07995</name>
</gene>
<evidence type="ECO:0000256" key="3">
    <source>
        <dbReference type="ARBA" id="ARBA00022448"/>
    </source>
</evidence>
<evidence type="ECO:0000256" key="9">
    <source>
        <dbReference type="SAM" id="Phobius"/>
    </source>
</evidence>
<comment type="similarity">
    <text evidence="2">Belongs to the autoinducer-2 exporter (AI-2E) (TC 2.A.86) family.</text>
</comment>
<evidence type="ECO:0000313" key="11">
    <source>
        <dbReference type="Proteomes" id="UP001596072"/>
    </source>
</evidence>
<feature type="transmembrane region" description="Helical" evidence="9">
    <location>
        <begin position="186"/>
        <end position="207"/>
    </location>
</feature>
<feature type="transmembrane region" description="Helical" evidence="9">
    <location>
        <begin position="357"/>
        <end position="387"/>
    </location>
</feature>
<evidence type="ECO:0000256" key="6">
    <source>
        <dbReference type="ARBA" id="ARBA00022989"/>
    </source>
</evidence>
<evidence type="ECO:0000256" key="5">
    <source>
        <dbReference type="ARBA" id="ARBA00022692"/>
    </source>
</evidence>
<keyword evidence="4" id="KW-1003">Cell membrane</keyword>
<protein>
    <submittedName>
        <fullName evidence="10">AI-2E family transporter</fullName>
    </submittedName>
</protein>
<keyword evidence="7 9" id="KW-0472">Membrane</keyword>
<proteinExistence type="inferred from homology"/>
<dbReference type="RefSeq" id="WP_240769717.1">
    <property type="nucleotide sequence ID" value="NZ_JBHSNS010000002.1"/>
</dbReference>
<dbReference type="PANTHER" id="PTHR21716:SF53">
    <property type="entry name" value="PERMEASE PERM-RELATED"/>
    <property type="match status" value="1"/>
</dbReference>
<dbReference type="Proteomes" id="UP001596072">
    <property type="component" value="Unassembled WGS sequence"/>
</dbReference>
<comment type="caution">
    <text evidence="10">The sequence shown here is derived from an EMBL/GenBank/DDBJ whole genome shotgun (WGS) entry which is preliminary data.</text>
</comment>
<evidence type="ECO:0000256" key="8">
    <source>
        <dbReference type="SAM" id="MobiDB-lite"/>
    </source>
</evidence>
<feature type="transmembrane region" description="Helical" evidence="9">
    <location>
        <begin position="428"/>
        <end position="454"/>
    </location>
</feature>
<organism evidence="10 11">
    <name type="scientific">Nocardioides vastitatis</name>
    <dbReference type="NCBI Taxonomy" id="2568655"/>
    <lineage>
        <taxon>Bacteria</taxon>
        <taxon>Bacillati</taxon>
        <taxon>Actinomycetota</taxon>
        <taxon>Actinomycetes</taxon>
        <taxon>Propionibacteriales</taxon>
        <taxon>Nocardioidaceae</taxon>
        <taxon>Nocardioides</taxon>
    </lineage>
</organism>